<organism evidence="1 2">
    <name type="scientific">Candidatus Lokiarchaeum ossiferum</name>
    <dbReference type="NCBI Taxonomy" id="2951803"/>
    <lineage>
        <taxon>Archaea</taxon>
        <taxon>Promethearchaeati</taxon>
        <taxon>Promethearchaeota</taxon>
        <taxon>Promethearchaeia</taxon>
        <taxon>Promethearchaeales</taxon>
        <taxon>Promethearchaeaceae</taxon>
        <taxon>Candidatus Lokiarchaeum</taxon>
    </lineage>
</organism>
<dbReference type="GO" id="GO:0051499">
    <property type="term" value="F:D-aminoacyl-tRNA deacylase activity"/>
    <property type="evidence" value="ECO:0007669"/>
    <property type="project" value="UniProtKB-EC"/>
</dbReference>
<dbReference type="Gene3D" id="3.20.20.140">
    <property type="entry name" value="Metal-dependent hydrolases"/>
    <property type="match status" value="1"/>
</dbReference>
<dbReference type="InterPro" id="IPR032466">
    <property type="entry name" value="Metal_Hydrolase"/>
</dbReference>
<protein>
    <submittedName>
        <fullName evidence="1">D-aminoacyl-tRNA deacylase</fullName>
        <ecNumber evidence="1">3.1.1.96</ecNumber>
    </submittedName>
</protein>
<dbReference type="PANTHER" id="PTHR46124">
    <property type="entry name" value="D-AMINOACYL-TRNA DEACYLASE"/>
    <property type="match status" value="1"/>
</dbReference>
<dbReference type="PANTHER" id="PTHR46124:SF2">
    <property type="entry name" value="D-AMINOACYL-TRNA DEACYLASE"/>
    <property type="match status" value="1"/>
</dbReference>
<dbReference type="PIRSF" id="PIRSF005902">
    <property type="entry name" value="DNase_TatD"/>
    <property type="match status" value="1"/>
</dbReference>
<evidence type="ECO:0000313" key="2">
    <source>
        <dbReference type="Proteomes" id="UP001208689"/>
    </source>
</evidence>
<sequence length="262" mass="30659">MPVLKEIIDAHAHLIWPTLLKQVDQVIKRAQKQGITTIINTGIKYDDFEPCLRLGKQFPIIKNIIGIHPEEAVQPDVDVKLFKDHFRKHSEEFLALGEIGLDYLQVRDSSLRKFQEQIFRDQLDFAIEMQKPVVIHCRWAEKHAVNILEEEKYSDLPGVLLHCFIGAEKYIARSLEHDNWYFTIPTSVYYKKINQEIAKRLPIEKIMLETDAPFLQPKPEFEVNEPQYLKFSIEKISTLKNISKDDIAEITTHNCKSFFNLK</sequence>
<dbReference type="CDD" id="cd01310">
    <property type="entry name" value="TatD_DNAse"/>
    <property type="match status" value="1"/>
</dbReference>
<gene>
    <name evidence="1" type="ORF">NEF87_005021</name>
</gene>
<dbReference type="SUPFAM" id="SSF51556">
    <property type="entry name" value="Metallo-dependent hydrolases"/>
    <property type="match status" value="1"/>
</dbReference>
<reference evidence="1" key="1">
    <citation type="submission" date="2022-09" db="EMBL/GenBank/DDBJ databases">
        <title>Actin cytoskeleton and complex cell architecture in an #Asgard archaeon.</title>
        <authorList>
            <person name="Ponce Toledo R.I."/>
            <person name="Schleper C."/>
            <person name="Rodrigues Oliveira T."/>
            <person name="Wollweber F."/>
            <person name="Xu J."/>
            <person name="Rittmann S."/>
            <person name="Klingl A."/>
            <person name="Pilhofer M."/>
        </authorList>
    </citation>
    <scope>NUCLEOTIDE SEQUENCE</scope>
    <source>
        <strain evidence="1">B-35</strain>
    </source>
</reference>
<name>A0ABY6I1S6_9ARCH</name>
<accession>A0ABY6I1S6</accession>
<proteinExistence type="predicted"/>
<dbReference type="Pfam" id="PF01026">
    <property type="entry name" value="TatD_DNase"/>
    <property type="match status" value="1"/>
</dbReference>
<dbReference type="EMBL" id="CP104013">
    <property type="protein sequence ID" value="UYP48736.1"/>
    <property type="molecule type" value="Genomic_DNA"/>
</dbReference>
<dbReference type="InterPro" id="IPR001130">
    <property type="entry name" value="TatD-like"/>
</dbReference>
<dbReference type="EC" id="3.1.1.96" evidence="1"/>
<keyword evidence="2" id="KW-1185">Reference proteome</keyword>
<dbReference type="Proteomes" id="UP001208689">
    <property type="component" value="Chromosome"/>
</dbReference>
<evidence type="ECO:0000313" key="1">
    <source>
        <dbReference type="EMBL" id="UYP48736.1"/>
    </source>
</evidence>
<keyword evidence="1" id="KW-0378">Hydrolase</keyword>